<gene>
    <name evidence="7" type="primary">sbcD</name>
    <name evidence="10" type="ORF">SAMN05421508_101636</name>
</gene>
<proteinExistence type="inferred from homology"/>
<evidence type="ECO:0000256" key="6">
    <source>
        <dbReference type="ARBA" id="ARBA00022839"/>
    </source>
</evidence>
<evidence type="ECO:0000313" key="11">
    <source>
        <dbReference type="Proteomes" id="UP000219621"/>
    </source>
</evidence>
<dbReference type="GO" id="GO:0008408">
    <property type="term" value="F:3'-5' exonuclease activity"/>
    <property type="evidence" value="ECO:0007669"/>
    <property type="project" value="InterPro"/>
</dbReference>
<dbReference type="InterPro" id="IPR004843">
    <property type="entry name" value="Calcineurin-like_PHP"/>
</dbReference>
<dbReference type="OrthoDB" id="9773856at2"/>
<keyword evidence="6 7" id="KW-0269">Exonuclease</keyword>
<dbReference type="NCBIfam" id="TIGR00619">
    <property type="entry name" value="sbcd"/>
    <property type="match status" value="1"/>
</dbReference>
<dbReference type="InterPro" id="IPR029052">
    <property type="entry name" value="Metallo-depent_PP-like"/>
</dbReference>
<reference evidence="10 11" key="1">
    <citation type="submission" date="2017-09" db="EMBL/GenBank/DDBJ databases">
        <authorList>
            <person name="Ehlers B."/>
            <person name="Leendertz F.H."/>
        </authorList>
    </citation>
    <scope>NUCLEOTIDE SEQUENCE [LARGE SCALE GENOMIC DNA]</scope>
    <source>
        <strain evidence="10 11">USBA 140</strain>
    </source>
</reference>
<dbReference type="GO" id="GO:0006260">
    <property type="term" value="P:DNA replication"/>
    <property type="evidence" value="ECO:0007669"/>
    <property type="project" value="UniProtKB-KW"/>
</dbReference>
<dbReference type="PANTHER" id="PTHR30337">
    <property type="entry name" value="COMPONENT OF ATP-DEPENDENT DSDNA EXONUCLEASE"/>
    <property type="match status" value="1"/>
</dbReference>
<dbReference type="InterPro" id="IPR041796">
    <property type="entry name" value="Mre11_N"/>
</dbReference>
<evidence type="ECO:0000256" key="7">
    <source>
        <dbReference type="RuleBase" id="RU363069"/>
    </source>
</evidence>
<feature type="domain" description="Nuclease SbcCD subunit D C-terminal" evidence="9">
    <location>
        <begin position="304"/>
        <end position="393"/>
    </location>
</feature>
<comment type="subunit">
    <text evidence="2 7">Heterodimer of SbcC and SbcD.</text>
</comment>
<sequence>MTASPPPLRLLHTSDWHLGQELHGLSREGEHRAFLEWLLATLDTEQVDALLITGDVFDSQNPPVAAQALFYEFLARAKRARPDLDVVVIGGNHDSAARLEAPNALLRPLDVHVVGSLPKEPERLLVPLTDRSGRLRAVVAAIPFLRLADLPVPTPGEDVEDTLVWGVRTVHERVFAAARARCAEFGGLPLIATGHCYMVGTALSELSERRILGGNQHALPVDLFPADCTYVALGHLHKPQAVGGRETVRYAGSPFPLSVTEKDYPHQAVLVEISAEGPAAVRALPIPRTVDYLRVPRTGAAAPEPVLAELRALDVAEAPARDLRPYLEVVVRLDRPSPSLRHEVEQALEGKPVRLCRLAVEYATPEAGGPAAAETPDLAGLHPEEVFERAWARLYPDEPPEETHLAAFRELLESLDGDAPAASAPATEPVA</sequence>
<evidence type="ECO:0000256" key="2">
    <source>
        <dbReference type="ARBA" id="ARBA00011322"/>
    </source>
</evidence>
<name>A0A286G5E4_9PROT</name>
<dbReference type="RefSeq" id="WP_097277506.1">
    <property type="nucleotide sequence ID" value="NZ_OCNJ01000001.1"/>
</dbReference>
<evidence type="ECO:0000259" key="9">
    <source>
        <dbReference type="Pfam" id="PF12320"/>
    </source>
</evidence>
<keyword evidence="11" id="KW-1185">Reference proteome</keyword>
<dbReference type="PANTHER" id="PTHR30337:SF0">
    <property type="entry name" value="NUCLEASE SBCCD SUBUNIT D"/>
    <property type="match status" value="1"/>
</dbReference>
<evidence type="ECO:0000313" key="10">
    <source>
        <dbReference type="EMBL" id="SOD90718.1"/>
    </source>
</evidence>
<dbReference type="Pfam" id="PF12320">
    <property type="entry name" value="SbcD_C"/>
    <property type="match status" value="1"/>
</dbReference>
<dbReference type="EMBL" id="OCNJ01000001">
    <property type="protein sequence ID" value="SOD90718.1"/>
    <property type="molecule type" value="Genomic_DNA"/>
</dbReference>
<feature type="domain" description="Calcineurin-like phosphoesterase" evidence="8">
    <location>
        <begin position="8"/>
        <end position="239"/>
    </location>
</feature>
<organism evidence="10 11">
    <name type="scientific">Caenispirillum bisanense</name>
    <dbReference type="NCBI Taxonomy" id="414052"/>
    <lineage>
        <taxon>Bacteria</taxon>
        <taxon>Pseudomonadati</taxon>
        <taxon>Pseudomonadota</taxon>
        <taxon>Alphaproteobacteria</taxon>
        <taxon>Rhodospirillales</taxon>
        <taxon>Novispirillaceae</taxon>
        <taxon>Caenispirillum</taxon>
    </lineage>
</organism>
<keyword evidence="4 7" id="KW-0540">Nuclease</keyword>
<dbReference type="Proteomes" id="UP000219621">
    <property type="component" value="Unassembled WGS sequence"/>
</dbReference>
<keyword evidence="7" id="KW-0233">DNA recombination</keyword>
<evidence type="ECO:0000256" key="4">
    <source>
        <dbReference type="ARBA" id="ARBA00022722"/>
    </source>
</evidence>
<keyword evidence="7" id="KW-0235">DNA replication</keyword>
<comment type="similarity">
    <text evidence="1 7">Belongs to the SbcD family.</text>
</comment>
<protein>
    <recommendedName>
        <fullName evidence="3 7">Nuclease SbcCD subunit D</fullName>
    </recommendedName>
</protein>
<dbReference type="InterPro" id="IPR004593">
    <property type="entry name" value="SbcD"/>
</dbReference>
<dbReference type="Pfam" id="PF00149">
    <property type="entry name" value="Metallophos"/>
    <property type="match status" value="1"/>
</dbReference>
<dbReference type="Gene3D" id="3.60.21.10">
    <property type="match status" value="1"/>
</dbReference>
<evidence type="ECO:0000256" key="1">
    <source>
        <dbReference type="ARBA" id="ARBA00010555"/>
    </source>
</evidence>
<dbReference type="InterPro" id="IPR026843">
    <property type="entry name" value="SbcD_C"/>
</dbReference>
<keyword evidence="7" id="KW-0255">Endonuclease</keyword>
<dbReference type="AlphaFoldDB" id="A0A286G5E4"/>
<dbReference type="CDD" id="cd00840">
    <property type="entry name" value="MPP_Mre11_N"/>
    <property type="match status" value="1"/>
</dbReference>
<comment type="function">
    <text evidence="7">SbcCD cleaves DNA hairpin structures. These structures can inhibit DNA replication and are intermediates in certain DNA recombination reactions. The complex acts as a 3'-&gt;5' double strand exonuclease that can open hairpins. It also has a 5' single-strand endonuclease activity.</text>
</comment>
<dbReference type="GO" id="GO:0006310">
    <property type="term" value="P:DNA recombination"/>
    <property type="evidence" value="ECO:0007669"/>
    <property type="project" value="UniProtKB-KW"/>
</dbReference>
<accession>A0A286G5E4</accession>
<evidence type="ECO:0000256" key="5">
    <source>
        <dbReference type="ARBA" id="ARBA00022801"/>
    </source>
</evidence>
<keyword evidence="5 7" id="KW-0378">Hydrolase</keyword>
<evidence type="ECO:0000259" key="8">
    <source>
        <dbReference type="Pfam" id="PF00149"/>
    </source>
</evidence>
<dbReference type="SUPFAM" id="SSF56300">
    <property type="entry name" value="Metallo-dependent phosphatases"/>
    <property type="match status" value="1"/>
</dbReference>
<dbReference type="GO" id="GO:0004519">
    <property type="term" value="F:endonuclease activity"/>
    <property type="evidence" value="ECO:0007669"/>
    <property type="project" value="UniProtKB-KW"/>
</dbReference>
<evidence type="ECO:0000256" key="3">
    <source>
        <dbReference type="ARBA" id="ARBA00013365"/>
    </source>
</evidence>
<dbReference type="InterPro" id="IPR050535">
    <property type="entry name" value="DNA_Repair-Maintenance_Comp"/>
</dbReference>